<dbReference type="Gene3D" id="3.10.450.70">
    <property type="entry name" value="Disulphide bond isomerase, DsbC/G, N-terminal"/>
    <property type="match status" value="1"/>
</dbReference>
<keyword evidence="3 7" id="KW-0732">Signal</keyword>
<name>A0ABS1JSX1_9BURK</name>
<reference evidence="10 11" key="1">
    <citation type="journal article" date="2017" name="Int. J. Syst. Evol. Microbiol.">
        <title>Ramlibacter alkalitolerans sp. nov., alkali-tolerant bacterium isolated from soil of ginseng.</title>
        <authorList>
            <person name="Lee D.H."/>
            <person name="Cha C.J."/>
        </authorList>
    </citation>
    <scope>NUCLEOTIDE SEQUENCE [LARGE SCALE GENOMIC DNA]</scope>
    <source>
        <strain evidence="10 11">KACC 19305</strain>
    </source>
</reference>
<keyword evidence="11" id="KW-1185">Reference proteome</keyword>
<evidence type="ECO:0000259" key="9">
    <source>
        <dbReference type="Pfam" id="PF13098"/>
    </source>
</evidence>
<dbReference type="InterPro" id="IPR017937">
    <property type="entry name" value="Thioredoxin_CS"/>
</dbReference>
<evidence type="ECO:0000313" key="11">
    <source>
        <dbReference type="Proteomes" id="UP000622707"/>
    </source>
</evidence>
<keyword evidence="6 7" id="KW-0676">Redox-active center</keyword>
<evidence type="ECO:0000256" key="3">
    <source>
        <dbReference type="ARBA" id="ARBA00022729"/>
    </source>
</evidence>
<proteinExistence type="inferred from homology"/>
<dbReference type="PROSITE" id="PS00194">
    <property type="entry name" value="THIOREDOXIN_1"/>
    <property type="match status" value="1"/>
</dbReference>
<evidence type="ECO:0000256" key="7">
    <source>
        <dbReference type="RuleBase" id="RU364038"/>
    </source>
</evidence>
<evidence type="ECO:0000256" key="5">
    <source>
        <dbReference type="ARBA" id="ARBA00023157"/>
    </source>
</evidence>
<feature type="domain" description="Disulphide bond isomerase DsbC/G N-terminal" evidence="8">
    <location>
        <begin position="42"/>
        <end position="107"/>
    </location>
</feature>
<keyword evidence="5" id="KW-1015">Disulfide bond</keyword>
<evidence type="ECO:0000256" key="1">
    <source>
        <dbReference type="ARBA" id="ARBA00004418"/>
    </source>
</evidence>
<dbReference type="InterPro" id="IPR033954">
    <property type="entry name" value="DiS-bond_Isoase_DsbC/G"/>
</dbReference>
<feature type="chain" id="PRO_5044970901" description="Thiol:disulfide interchange protein" evidence="7">
    <location>
        <begin position="24"/>
        <end position="257"/>
    </location>
</feature>
<dbReference type="Proteomes" id="UP000622707">
    <property type="component" value="Unassembled WGS sequence"/>
</dbReference>
<evidence type="ECO:0000313" key="10">
    <source>
        <dbReference type="EMBL" id="MBL0427323.1"/>
    </source>
</evidence>
<dbReference type="SUPFAM" id="SSF54423">
    <property type="entry name" value="DsbC/DsbG N-terminal domain-like"/>
    <property type="match status" value="1"/>
</dbReference>
<dbReference type="InterPro" id="IPR018950">
    <property type="entry name" value="DiS-bond_isomerase_DsbC/G_N"/>
</dbReference>
<dbReference type="SUPFAM" id="SSF52833">
    <property type="entry name" value="Thioredoxin-like"/>
    <property type="match status" value="1"/>
</dbReference>
<evidence type="ECO:0000256" key="2">
    <source>
        <dbReference type="ARBA" id="ARBA00009813"/>
    </source>
</evidence>
<dbReference type="PANTHER" id="PTHR35272">
    <property type="entry name" value="THIOL:DISULFIDE INTERCHANGE PROTEIN DSBC-RELATED"/>
    <property type="match status" value="1"/>
</dbReference>
<comment type="caution">
    <text evidence="10">The sequence shown here is derived from an EMBL/GenBank/DDBJ whole genome shotgun (WGS) entry which is preliminary data.</text>
</comment>
<dbReference type="Gene3D" id="3.40.30.10">
    <property type="entry name" value="Glutaredoxin"/>
    <property type="match status" value="1"/>
</dbReference>
<evidence type="ECO:0000256" key="6">
    <source>
        <dbReference type="ARBA" id="ARBA00023284"/>
    </source>
</evidence>
<evidence type="ECO:0000259" key="8">
    <source>
        <dbReference type="Pfam" id="PF10411"/>
    </source>
</evidence>
<comment type="similarity">
    <text evidence="2 7">Belongs to the thioredoxin family. DsbC subfamily.</text>
</comment>
<protein>
    <recommendedName>
        <fullName evidence="7">Thiol:disulfide interchange protein</fullName>
    </recommendedName>
</protein>
<dbReference type="InterPro" id="IPR009094">
    <property type="entry name" value="DiS-bond_isomerase_DsbC/G_N_sf"/>
</dbReference>
<dbReference type="CDD" id="cd03020">
    <property type="entry name" value="DsbA_DsbC_DsbG"/>
    <property type="match status" value="1"/>
</dbReference>
<comment type="subcellular location">
    <subcellularLocation>
        <location evidence="1 7">Periplasm</location>
    </subcellularLocation>
</comment>
<accession>A0ABS1JSX1</accession>
<dbReference type="PANTHER" id="PTHR35272:SF3">
    <property type="entry name" value="THIOL:DISULFIDE INTERCHANGE PROTEIN DSBC"/>
    <property type="match status" value="1"/>
</dbReference>
<feature type="domain" description="Thioredoxin-like fold" evidence="9">
    <location>
        <begin position="131"/>
        <end position="254"/>
    </location>
</feature>
<dbReference type="InterPro" id="IPR012336">
    <property type="entry name" value="Thioredoxin-like_fold"/>
</dbReference>
<gene>
    <name evidence="10" type="ORF">JI746_19575</name>
</gene>
<dbReference type="InterPro" id="IPR036249">
    <property type="entry name" value="Thioredoxin-like_sf"/>
</dbReference>
<sequence>MKSNAIRGTLAAVLAAVALLAVAAPGDKAPTVANAATQVTKEQDQLLRKNLTERLPSIGRIDEISRTPMPGLFEVRVGTDLFYTDADGAYLLQGQMIDTRARKNLTEERMDKLLAVDFDSLPTKDAFVMVRGNGKRKLAVFEDPNCPYCKKFERDLSKIDNVTVYMYLYPILGPDSTKKSRNIWCAKDKAKSWSDWMLKNDTPGDAEASCDVTALSRNLEFGKKHKITGTPTLIFTDGSRVPGAIGTADIERMLAAK</sequence>
<evidence type="ECO:0000256" key="4">
    <source>
        <dbReference type="ARBA" id="ARBA00022764"/>
    </source>
</evidence>
<feature type="signal peptide" evidence="7">
    <location>
        <begin position="1"/>
        <end position="23"/>
    </location>
</feature>
<dbReference type="RefSeq" id="WP_201691953.1">
    <property type="nucleotide sequence ID" value="NZ_JAEQND010000011.1"/>
</dbReference>
<dbReference type="EMBL" id="JAEQND010000011">
    <property type="protein sequence ID" value="MBL0427323.1"/>
    <property type="molecule type" value="Genomic_DNA"/>
</dbReference>
<dbReference type="Pfam" id="PF10411">
    <property type="entry name" value="DsbC_N"/>
    <property type="match status" value="1"/>
</dbReference>
<dbReference type="Pfam" id="PF13098">
    <property type="entry name" value="Thioredoxin_2"/>
    <property type="match status" value="1"/>
</dbReference>
<keyword evidence="4 7" id="KW-0574">Periplasm</keyword>
<organism evidence="10 11">
    <name type="scientific">Ramlibacter alkalitolerans</name>
    <dbReference type="NCBI Taxonomy" id="2039631"/>
    <lineage>
        <taxon>Bacteria</taxon>
        <taxon>Pseudomonadati</taxon>
        <taxon>Pseudomonadota</taxon>
        <taxon>Betaproteobacteria</taxon>
        <taxon>Burkholderiales</taxon>
        <taxon>Comamonadaceae</taxon>
        <taxon>Ramlibacter</taxon>
    </lineage>
</organism>
<comment type="function">
    <text evidence="7">Required for disulfide bond formation in some periplasmic proteins. Acts by transferring its disulfide bond to other proteins and is reduced in the process.</text>
</comment>
<dbReference type="InterPro" id="IPR051470">
    <property type="entry name" value="Thiol:disulfide_interchange"/>
</dbReference>